<comment type="similarity">
    <text evidence="1">Belongs to the class IV-like SAM-binding methyltransferase superfamily. RNA methyltransferase TrmH family.</text>
</comment>
<dbReference type="InterPro" id="IPR001537">
    <property type="entry name" value="SpoU_MeTrfase"/>
</dbReference>
<evidence type="ECO:0000313" key="5">
    <source>
        <dbReference type="EMBL" id="SDK16279.1"/>
    </source>
</evidence>
<dbReference type="GO" id="GO:0003723">
    <property type="term" value="F:RNA binding"/>
    <property type="evidence" value="ECO:0007669"/>
    <property type="project" value="InterPro"/>
</dbReference>
<name>A0A1G8ZME3_9LACT</name>
<dbReference type="InterPro" id="IPR051259">
    <property type="entry name" value="rRNA_Methyltransferase"/>
</dbReference>
<dbReference type="InterPro" id="IPR029064">
    <property type="entry name" value="Ribosomal_eL30-like_sf"/>
</dbReference>
<dbReference type="GO" id="GO:0006396">
    <property type="term" value="P:RNA processing"/>
    <property type="evidence" value="ECO:0007669"/>
    <property type="project" value="InterPro"/>
</dbReference>
<evidence type="ECO:0000313" key="6">
    <source>
        <dbReference type="Proteomes" id="UP000199433"/>
    </source>
</evidence>
<dbReference type="Pfam" id="PF00588">
    <property type="entry name" value="SpoU_methylase"/>
    <property type="match status" value="1"/>
</dbReference>
<organism evidence="5 6">
    <name type="scientific">Alkalibacterium thalassium</name>
    <dbReference type="NCBI Taxonomy" id="426701"/>
    <lineage>
        <taxon>Bacteria</taxon>
        <taxon>Bacillati</taxon>
        <taxon>Bacillota</taxon>
        <taxon>Bacilli</taxon>
        <taxon>Lactobacillales</taxon>
        <taxon>Carnobacteriaceae</taxon>
        <taxon>Alkalibacterium</taxon>
    </lineage>
</organism>
<proteinExistence type="inferred from homology"/>
<dbReference type="SUPFAM" id="SSF55315">
    <property type="entry name" value="L30e-like"/>
    <property type="match status" value="1"/>
</dbReference>
<dbReference type="OrthoDB" id="9794400at2"/>
<dbReference type="EMBL" id="FNFK01000015">
    <property type="protein sequence ID" value="SDK16279.1"/>
    <property type="molecule type" value="Genomic_DNA"/>
</dbReference>
<dbReference type="AlphaFoldDB" id="A0A1G8ZME3"/>
<dbReference type="GO" id="GO:0005737">
    <property type="term" value="C:cytoplasm"/>
    <property type="evidence" value="ECO:0007669"/>
    <property type="project" value="UniProtKB-ARBA"/>
</dbReference>
<evidence type="ECO:0000256" key="3">
    <source>
        <dbReference type="ARBA" id="ARBA00022679"/>
    </source>
</evidence>
<dbReference type="SMART" id="SM00967">
    <property type="entry name" value="SpoU_sub_bind"/>
    <property type="match status" value="1"/>
</dbReference>
<dbReference type="InterPro" id="IPR013123">
    <property type="entry name" value="SpoU_subst-bd"/>
</dbReference>
<dbReference type="Gene3D" id="3.30.1330.30">
    <property type="match status" value="1"/>
</dbReference>
<sequence length="254" mass="28165">MERIESVQNKQVKEWKKLLTRKGRKKQNKYLIEGLHLVEEAVKAGIEIDHILIREDKLDQYTALVDQEPGNLIIISESISESLSDSVTEQGIFAVIMQKEEENAILGNKPVLMLDQVQDPGNLGTLIRTADAAGFEAVIIGEGSVDLYNPKALRSAQGSHFHLPVIHSALENWISQFKEKNIPVYGTALDERAVSYHTVEPKEQFALIVGNEGNGVADQLLQETTTNLYIPIKGQAESLNVAIAASILMFSLHQ</sequence>
<dbReference type="InterPro" id="IPR029028">
    <property type="entry name" value="Alpha/beta_knot_MTases"/>
</dbReference>
<gene>
    <name evidence="5" type="ORF">SAMN04488098_101524</name>
</gene>
<protein>
    <submittedName>
        <fullName evidence="5">RNA methyltransferase, TrmH family</fullName>
    </submittedName>
</protein>
<dbReference type="CDD" id="cd18095">
    <property type="entry name" value="SpoU-like_rRNA-MTase"/>
    <property type="match status" value="1"/>
</dbReference>
<dbReference type="GO" id="GO:0008173">
    <property type="term" value="F:RNA methyltransferase activity"/>
    <property type="evidence" value="ECO:0007669"/>
    <property type="project" value="InterPro"/>
</dbReference>
<dbReference type="Gene3D" id="3.40.1280.10">
    <property type="match status" value="1"/>
</dbReference>
<dbReference type="PANTHER" id="PTHR43191">
    <property type="entry name" value="RRNA METHYLTRANSFERASE 3"/>
    <property type="match status" value="1"/>
</dbReference>
<reference evidence="6" key="1">
    <citation type="submission" date="2016-10" db="EMBL/GenBank/DDBJ databases">
        <authorList>
            <person name="Varghese N."/>
            <person name="Submissions S."/>
        </authorList>
    </citation>
    <scope>NUCLEOTIDE SEQUENCE [LARGE SCALE GENOMIC DNA]</scope>
    <source>
        <strain evidence="6">DSM 19181</strain>
    </source>
</reference>
<dbReference type="Proteomes" id="UP000199433">
    <property type="component" value="Unassembled WGS sequence"/>
</dbReference>
<dbReference type="InterPro" id="IPR053888">
    <property type="entry name" value="MRM3-like_sub_bind"/>
</dbReference>
<dbReference type="RefSeq" id="WP_091266307.1">
    <property type="nucleotide sequence ID" value="NZ_FNFK01000015.1"/>
</dbReference>
<dbReference type="GO" id="GO:0032259">
    <property type="term" value="P:methylation"/>
    <property type="evidence" value="ECO:0007669"/>
    <property type="project" value="UniProtKB-KW"/>
</dbReference>
<dbReference type="SUPFAM" id="SSF75217">
    <property type="entry name" value="alpha/beta knot"/>
    <property type="match status" value="1"/>
</dbReference>
<keyword evidence="3 5" id="KW-0808">Transferase</keyword>
<feature type="domain" description="RNA 2-O ribose methyltransferase substrate binding" evidence="4">
    <location>
        <begin position="31"/>
        <end position="102"/>
    </location>
</feature>
<evidence type="ECO:0000256" key="1">
    <source>
        <dbReference type="ARBA" id="ARBA00007228"/>
    </source>
</evidence>
<keyword evidence="2 5" id="KW-0489">Methyltransferase</keyword>
<evidence type="ECO:0000256" key="2">
    <source>
        <dbReference type="ARBA" id="ARBA00022603"/>
    </source>
</evidence>
<dbReference type="PANTHER" id="PTHR43191:SF2">
    <property type="entry name" value="RRNA METHYLTRANSFERASE 3, MITOCHONDRIAL"/>
    <property type="match status" value="1"/>
</dbReference>
<dbReference type="STRING" id="426701.SAMN04488098_101524"/>
<dbReference type="InterPro" id="IPR029026">
    <property type="entry name" value="tRNA_m1G_MTases_N"/>
</dbReference>
<keyword evidence="6" id="KW-1185">Reference proteome</keyword>
<dbReference type="Pfam" id="PF22435">
    <property type="entry name" value="MRM3-like_sub_bind"/>
    <property type="match status" value="1"/>
</dbReference>
<accession>A0A1G8ZME3</accession>
<evidence type="ECO:0000259" key="4">
    <source>
        <dbReference type="SMART" id="SM00967"/>
    </source>
</evidence>